<keyword evidence="6" id="KW-0731">Sigma factor</keyword>
<dbReference type="Pfam" id="PF04552">
    <property type="entry name" value="Sigma54_DBD"/>
    <property type="match status" value="1"/>
</dbReference>
<gene>
    <name evidence="12" type="primary">rpoN</name>
    <name evidence="12" type="ORF">GCM10022246_34900</name>
</gene>
<dbReference type="InterPro" id="IPR007634">
    <property type="entry name" value="RNA_pol_sigma_54_DNA-bd"/>
</dbReference>
<name>A0ABP7QBT0_9SPHI</name>
<evidence type="ECO:0000256" key="5">
    <source>
        <dbReference type="ARBA" id="ARBA00023015"/>
    </source>
</evidence>
<proteinExistence type="inferred from homology"/>
<accession>A0ABP7QBT0</accession>
<dbReference type="PANTHER" id="PTHR32248:SF4">
    <property type="entry name" value="RNA POLYMERASE SIGMA-54 FACTOR"/>
    <property type="match status" value="1"/>
</dbReference>
<feature type="domain" description="RNA polymerase sigma factor 54 DNA-binding" evidence="10">
    <location>
        <begin position="304"/>
        <end position="462"/>
    </location>
</feature>
<dbReference type="InterPro" id="IPR038709">
    <property type="entry name" value="RpoN_core-bd_sf"/>
</dbReference>
<evidence type="ECO:0000256" key="7">
    <source>
        <dbReference type="ARBA" id="ARBA00023125"/>
    </source>
</evidence>
<dbReference type="PRINTS" id="PR00045">
    <property type="entry name" value="SIGMA54FCT"/>
</dbReference>
<evidence type="ECO:0000256" key="9">
    <source>
        <dbReference type="SAM" id="MobiDB-lite"/>
    </source>
</evidence>
<dbReference type="PIRSF" id="PIRSF000774">
    <property type="entry name" value="RpoN"/>
    <property type="match status" value="1"/>
</dbReference>
<evidence type="ECO:0000256" key="2">
    <source>
        <dbReference type="ARBA" id="ARBA00022478"/>
    </source>
</evidence>
<dbReference type="InterPro" id="IPR000394">
    <property type="entry name" value="RNA_pol_sigma_54"/>
</dbReference>
<dbReference type="PANTHER" id="PTHR32248">
    <property type="entry name" value="RNA POLYMERASE SIGMA-54 FACTOR"/>
    <property type="match status" value="1"/>
</dbReference>
<organism evidence="12 13">
    <name type="scientific">Pedobacter ginsengiterrae</name>
    <dbReference type="NCBI Taxonomy" id="871696"/>
    <lineage>
        <taxon>Bacteria</taxon>
        <taxon>Pseudomonadati</taxon>
        <taxon>Bacteroidota</taxon>
        <taxon>Sphingobacteriia</taxon>
        <taxon>Sphingobacteriales</taxon>
        <taxon>Sphingobacteriaceae</taxon>
        <taxon>Pedobacter</taxon>
    </lineage>
</organism>
<keyword evidence="7" id="KW-0238">DNA-binding</keyword>
<protein>
    <submittedName>
        <fullName evidence="12">RNA polymerase factor sigma-54</fullName>
    </submittedName>
</protein>
<dbReference type="Gene3D" id="1.10.10.1330">
    <property type="entry name" value="RNA polymerase sigma-54 factor, core-binding domain"/>
    <property type="match status" value="1"/>
</dbReference>
<reference evidence="13" key="1">
    <citation type="journal article" date="2019" name="Int. J. Syst. Evol. Microbiol.">
        <title>The Global Catalogue of Microorganisms (GCM) 10K type strain sequencing project: providing services to taxonomists for standard genome sequencing and annotation.</title>
        <authorList>
            <consortium name="The Broad Institute Genomics Platform"/>
            <consortium name="The Broad Institute Genome Sequencing Center for Infectious Disease"/>
            <person name="Wu L."/>
            <person name="Ma J."/>
        </authorList>
    </citation>
    <scope>NUCLEOTIDE SEQUENCE [LARGE SCALE GENOMIC DNA]</scope>
    <source>
        <strain evidence="13">JCM 17338</strain>
    </source>
</reference>
<keyword evidence="5" id="KW-0805">Transcription regulation</keyword>
<dbReference type="Gene3D" id="1.10.10.60">
    <property type="entry name" value="Homeodomain-like"/>
    <property type="match status" value="1"/>
</dbReference>
<keyword evidence="3" id="KW-0808">Transferase</keyword>
<dbReference type="NCBIfam" id="TIGR02395">
    <property type="entry name" value="rpoN_sigma"/>
    <property type="match status" value="1"/>
</dbReference>
<comment type="similarity">
    <text evidence="1">Belongs to the sigma-54 factor family.</text>
</comment>
<keyword evidence="2" id="KW-0240">DNA-directed RNA polymerase</keyword>
<evidence type="ECO:0000313" key="13">
    <source>
        <dbReference type="Proteomes" id="UP001501081"/>
    </source>
</evidence>
<comment type="caution">
    <text evidence="12">The sequence shown here is derived from an EMBL/GenBank/DDBJ whole genome shotgun (WGS) entry which is preliminary data.</text>
</comment>
<keyword evidence="8" id="KW-0804">Transcription</keyword>
<feature type="domain" description="RNA polymerase sigma factor 54 core-binding" evidence="11">
    <location>
        <begin position="91"/>
        <end position="282"/>
    </location>
</feature>
<dbReference type="EMBL" id="BAABAK010000019">
    <property type="protein sequence ID" value="GAA3979897.1"/>
    <property type="molecule type" value="Genomic_DNA"/>
</dbReference>
<feature type="compositionally biased region" description="Acidic residues" evidence="9">
    <location>
        <begin position="52"/>
        <end position="68"/>
    </location>
</feature>
<dbReference type="PROSITE" id="PS00718">
    <property type="entry name" value="SIGMA54_2"/>
    <property type="match status" value="1"/>
</dbReference>
<evidence type="ECO:0000259" key="11">
    <source>
        <dbReference type="Pfam" id="PF04963"/>
    </source>
</evidence>
<evidence type="ECO:0000313" key="12">
    <source>
        <dbReference type="EMBL" id="GAA3979897.1"/>
    </source>
</evidence>
<keyword evidence="13" id="KW-1185">Reference proteome</keyword>
<evidence type="ECO:0000256" key="8">
    <source>
        <dbReference type="ARBA" id="ARBA00023163"/>
    </source>
</evidence>
<evidence type="ECO:0000256" key="4">
    <source>
        <dbReference type="ARBA" id="ARBA00022695"/>
    </source>
</evidence>
<keyword evidence="4" id="KW-0548">Nucleotidyltransferase</keyword>
<evidence type="ECO:0000259" key="10">
    <source>
        <dbReference type="Pfam" id="PF04552"/>
    </source>
</evidence>
<evidence type="ECO:0000256" key="1">
    <source>
        <dbReference type="ARBA" id="ARBA00008798"/>
    </source>
</evidence>
<dbReference type="Proteomes" id="UP001501081">
    <property type="component" value="Unassembled WGS sequence"/>
</dbReference>
<sequence length="464" mass="53497">MPTVALDTRVKEELEENPALEDPSLMTAEEPKGEYDDLNDGPDDYEKSSDDNSTDEFNVDDYLQDDNTNDYSTNYNNGDDDEEKKETPIAIESTFFESLQEQLDLIPLSDQDFIVGKQIIGSLDDDGYLRRPLSSMIDDLAFSQNVMVEEEDVLEMLRLIQSFDPPGIGARDLKECLLIQLKRKDASNPIIVKAMNVVENYLDEFTRKHYDKLEKSLGLDSEELKEVVNEILRLNPKPGDANQVTTKQMQIIPDFHISNNDGILILTLNSKNAPELKVSRSYQEMFEHYDKASAKDKKLKEAVQFVKQKLDSAKWFIDAIKQRQQTLLKTMNAIMHYQYEYFLTADERKMRPMILKDIADKIDMDISTVSRVANSKYVQTEFGTFLLKSFFSEAIQTENGEEVSNKEVKKILEDCIGNEDKRKPLADEKLTEILKERGYNIARRTVAKYREQMNIPVARLRKEL</sequence>
<dbReference type="InterPro" id="IPR007046">
    <property type="entry name" value="RNA_pol_sigma_54_core-bd"/>
</dbReference>
<feature type="region of interest" description="Disordered" evidence="9">
    <location>
        <begin position="1"/>
        <end position="85"/>
    </location>
</feature>
<dbReference type="Pfam" id="PF04963">
    <property type="entry name" value="Sigma54_CBD"/>
    <property type="match status" value="1"/>
</dbReference>
<evidence type="ECO:0000256" key="3">
    <source>
        <dbReference type="ARBA" id="ARBA00022679"/>
    </source>
</evidence>
<evidence type="ECO:0000256" key="6">
    <source>
        <dbReference type="ARBA" id="ARBA00023082"/>
    </source>
</evidence>
<dbReference type="PROSITE" id="PS50044">
    <property type="entry name" value="SIGMA54_3"/>
    <property type="match status" value="1"/>
</dbReference>